<reference evidence="2" key="1">
    <citation type="journal article" date="2006" name="Appl. Environ. Microbiol.">
        <title>Complete genome sequence of the marine, chemolithoautotrophic, ammonia-oxidizing bacterium Nitrosococcus oceani ATCC 19707.</title>
        <authorList>
            <person name="Klotz M.G."/>
            <person name="Arp D.J."/>
            <person name="Chain P.S.G."/>
            <person name="El-Sheikh A.F."/>
            <person name="Hauser L.J."/>
            <person name="Hommes N.G."/>
            <person name="Larimer F.W."/>
            <person name="Malfatti S.A."/>
            <person name="Norton J.M."/>
            <person name="Poret-Peterson A.T."/>
            <person name="Vergez L.M."/>
            <person name="Ward B.B."/>
        </authorList>
    </citation>
    <scope>NUCLEOTIDE SEQUENCE [LARGE SCALE GENOMIC DNA]</scope>
    <source>
        <strain evidence="2">ATCC 19707 / BCRC 17464 / NCIMB 11848 / C-107</strain>
    </source>
</reference>
<dbReference type="Pfam" id="PF00805">
    <property type="entry name" value="Pentapeptide"/>
    <property type="match status" value="1"/>
</dbReference>
<accession>Q3J6P4</accession>
<dbReference type="HOGENOM" id="CLU_2132328_0_0_6"/>
<dbReference type="KEGG" id="noc:Noc_3061"/>
<dbReference type="AlphaFoldDB" id="Q3J6P4"/>
<dbReference type="Gene3D" id="2.160.20.80">
    <property type="entry name" value="E3 ubiquitin-protein ligase SopA"/>
    <property type="match status" value="1"/>
</dbReference>
<keyword evidence="2" id="KW-1185">Reference proteome</keyword>
<protein>
    <submittedName>
        <fullName evidence="1">Pentapeptide repeat protein</fullName>
    </submittedName>
</protein>
<dbReference type="PIRSF" id="PIRSF029688">
    <property type="entry name" value="UCP29688_pentapep"/>
    <property type="match status" value="1"/>
</dbReference>
<dbReference type="InParanoid" id="Q3J6P4"/>
<evidence type="ECO:0000313" key="2">
    <source>
        <dbReference type="Proteomes" id="UP000006838"/>
    </source>
</evidence>
<gene>
    <name evidence="1" type="ordered locus">Noc_3061</name>
</gene>
<dbReference type="EMBL" id="CP000127">
    <property type="protein sequence ID" value="ABA59502.1"/>
    <property type="molecule type" value="Genomic_DNA"/>
</dbReference>
<dbReference type="InterPro" id="IPR001646">
    <property type="entry name" value="5peptide_repeat"/>
</dbReference>
<dbReference type="eggNOG" id="COG1357">
    <property type="taxonomic scope" value="Bacteria"/>
</dbReference>
<proteinExistence type="predicted"/>
<organism evidence="1 2">
    <name type="scientific">Nitrosococcus oceani (strain ATCC 19707 / BCRC 17464 / JCM 30415 / NCIMB 11848 / C-107)</name>
    <dbReference type="NCBI Taxonomy" id="323261"/>
    <lineage>
        <taxon>Bacteria</taxon>
        <taxon>Pseudomonadati</taxon>
        <taxon>Pseudomonadota</taxon>
        <taxon>Gammaproteobacteria</taxon>
        <taxon>Chromatiales</taxon>
        <taxon>Chromatiaceae</taxon>
        <taxon>Nitrosococcus</taxon>
    </lineage>
</organism>
<sequence>MREAKAMTEPQIKSDLLYLLLRNGEIEEFNCRVASGESCDLTYCDFLKADLRGLKAEGLDFSGSYFRQADLRGIDFSASRLEGASIHGAHIAGVYFPLELKPEEISLSLCYGTRMRYLKVD</sequence>
<dbReference type="SUPFAM" id="SSF141571">
    <property type="entry name" value="Pentapeptide repeat-like"/>
    <property type="match status" value="1"/>
</dbReference>
<dbReference type="Proteomes" id="UP000006838">
    <property type="component" value="Chromosome"/>
</dbReference>
<name>Q3J6P4_NITOC</name>
<dbReference type="InterPro" id="IPR016933">
    <property type="entry name" value="UCP029688_pentapep"/>
</dbReference>
<dbReference type="STRING" id="323261.Noc_3061"/>
<evidence type="ECO:0000313" key="1">
    <source>
        <dbReference type="EMBL" id="ABA59502.1"/>
    </source>
</evidence>